<proteinExistence type="predicted"/>
<dbReference type="EMBL" id="FP236843">
    <property type="protein sequence ID" value="CAX59144.1"/>
    <property type="molecule type" value="Genomic_DNA"/>
</dbReference>
<accession>D8MQN7</accession>
<dbReference type="HOGENOM" id="CLU_070022_1_0_6"/>
<dbReference type="STRING" id="634500.EbC_16130"/>
<gene>
    <name evidence="1" type="ordered locus">EbC_16130</name>
</gene>
<organism evidence="2">
    <name type="scientific">Erwinia billingiae (strain Eb661)</name>
    <dbReference type="NCBI Taxonomy" id="634500"/>
    <lineage>
        <taxon>Bacteria</taxon>
        <taxon>Pseudomonadati</taxon>
        <taxon>Pseudomonadota</taxon>
        <taxon>Gammaproteobacteria</taxon>
        <taxon>Enterobacterales</taxon>
        <taxon>Erwiniaceae</taxon>
        <taxon>Erwinia</taxon>
    </lineage>
</organism>
<name>D8MQN7_ERWBE</name>
<evidence type="ECO:0000313" key="2">
    <source>
        <dbReference type="Proteomes" id="UP000008793"/>
    </source>
</evidence>
<keyword evidence="2" id="KW-1185">Reference proteome</keyword>
<dbReference type="AlphaFoldDB" id="D8MQN7"/>
<dbReference type="eggNOG" id="ENOG502Z90K">
    <property type="taxonomic scope" value="Bacteria"/>
</dbReference>
<dbReference type="Proteomes" id="UP000008793">
    <property type="component" value="Chromosome"/>
</dbReference>
<sequence length="323" mass="35780">MFQLDWVSAPLPPVVDCSQYWVLTFAAWNWYVIPTRSRWLAPLNIASMISTSSRVIRQYSKSFSEYYLTMANLQANQLNSIANTVSLLHIQDAMLRINFKDEIQSFISLQLDVIRAASTDNECQACIQNLKQEHEYLTIQDRMLRSGHAVVSASVQFYHEHEKIIGYIIDGIGVVVGGLQMVAGATLIAGSMATGNVIGVVAGSSLVLSGAGSTIESAEKLLGRANPTNFMRNAYEDAAEFMGFDKRLGFLAYQAVDFTTSYYGVLKLSLKPEAWRLFNYLPSDYYRKVQTMSKPALALKGAGAAKKGIEIGINIKDMNTDPK</sequence>
<protein>
    <submittedName>
        <fullName evidence="1">Conserved uncharacterized protein</fullName>
    </submittedName>
</protein>
<evidence type="ECO:0000313" key="1">
    <source>
        <dbReference type="EMBL" id="CAX59144.1"/>
    </source>
</evidence>
<reference evidence="1 2" key="1">
    <citation type="journal article" date="2010" name="BMC Genomics">
        <title>Genome comparison of the epiphytic bacteria Erwinia billingiae and E. tasmaniensis with the pear pathogen E. pyrifoliae.</title>
        <authorList>
            <person name="Kube M."/>
            <person name="Migdoll A.M."/>
            <person name="Gehring I."/>
            <person name="Heitmann K."/>
            <person name="Mayer Y."/>
            <person name="Kuhl H."/>
            <person name="Knaust F."/>
            <person name="Geider K."/>
            <person name="Reinhardt R."/>
        </authorList>
    </citation>
    <scope>NUCLEOTIDE SEQUENCE [LARGE SCALE GENOMIC DNA]</scope>
    <source>
        <strain evidence="1 2">Eb661</strain>
    </source>
</reference>
<dbReference type="Pfam" id="PF13988">
    <property type="entry name" value="DUF4225"/>
    <property type="match status" value="1"/>
</dbReference>
<dbReference type="KEGG" id="ebi:EbC_16130"/>
<dbReference type="InterPro" id="IPR025320">
    <property type="entry name" value="DUF4225"/>
</dbReference>